<dbReference type="OrthoDB" id="7960782at2"/>
<evidence type="ECO:0000313" key="2">
    <source>
        <dbReference type="EMBL" id="KAA5603333.1"/>
    </source>
</evidence>
<accession>A0A5M6I590</accession>
<dbReference type="Proteomes" id="UP000323886">
    <property type="component" value="Unassembled WGS sequence"/>
</dbReference>
<name>A0A5M6I590_9HYPH</name>
<dbReference type="RefSeq" id="WP_150095882.1">
    <property type="nucleotide sequence ID" value="NZ_VWPL01000002.1"/>
</dbReference>
<protein>
    <submittedName>
        <fullName evidence="2">Uncharacterized protein</fullName>
    </submittedName>
</protein>
<organism evidence="2 3">
    <name type="scientific">Blastochloris sulfoviridis</name>
    <dbReference type="NCBI Taxonomy" id="50712"/>
    <lineage>
        <taxon>Bacteria</taxon>
        <taxon>Pseudomonadati</taxon>
        <taxon>Pseudomonadota</taxon>
        <taxon>Alphaproteobacteria</taxon>
        <taxon>Hyphomicrobiales</taxon>
        <taxon>Blastochloridaceae</taxon>
        <taxon>Blastochloris</taxon>
    </lineage>
</organism>
<feature type="region of interest" description="Disordered" evidence="1">
    <location>
        <begin position="64"/>
        <end position="83"/>
    </location>
</feature>
<comment type="caution">
    <text evidence="2">The sequence shown here is derived from an EMBL/GenBank/DDBJ whole genome shotgun (WGS) entry which is preliminary data.</text>
</comment>
<feature type="region of interest" description="Disordered" evidence="1">
    <location>
        <begin position="1"/>
        <end position="20"/>
    </location>
</feature>
<reference evidence="2 3" key="1">
    <citation type="submission" date="2019-09" db="EMBL/GenBank/DDBJ databases">
        <title>Draft Whole-Genome sequence of Blastochloris sulfoviridis DSM 729.</title>
        <authorList>
            <person name="Meyer T.E."/>
            <person name="Kyndt J.A."/>
        </authorList>
    </citation>
    <scope>NUCLEOTIDE SEQUENCE [LARGE SCALE GENOMIC DNA]</scope>
    <source>
        <strain evidence="2 3">DSM 729</strain>
    </source>
</reference>
<dbReference type="AlphaFoldDB" id="A0A5M6I590"/>
<keyword evidence="3" id="KW-1185">Reference proteome</keyword>
<evidence type="ECO:0000313" key="3">
    <source>
        <dbReference type="Proteomes" id="UP000323886"/>
    </source>
</evidence>
<proteinExistence type="predicted"/>
<evidence type="ECO:0000256" key="1">
    <source>
        <dbReference type="SAM" id="MobiDB-lite"/>
    </source>
</evidence>
<dbReference type="EMBL" id="VWPL01000002">
    <property type="protein sequence ID" value="KAA5603333.1"/>
    <property type="molecule type" value="Genomic_DNA"/>
</dbReference>
<sequence length="83" mass="8757">MDDEEPATPSLGALVPVEPAASTPLTPQIRRLAEAGLIAQLIAHREGFEWTRERRRAAPDVATAAYRASSATPPAPGRVLTAA</sequence>
<gene>
    <name evidence="2" type="ORF">F1193_01395</name>
</gene>